<dbReference type="InterPro" id="IPR031304">
    <property type="entry name" value="SLT_2"/>
</dbReference>
<sequence length="460" mass="50316">MRYQKFFGAGVGVVLGLAGQVEARAVESSLRPEQRPGGLAVAAQAVQSTGQVAPEATVTLASLSGTRPVLRPSDLNVESVVQTRVSHQGFANWINGFRSRARAQGISNRTFDAAFRGVQYDPSVVKKDRNQSEFKKEIWEYLDFAVSTSRVRNGTKVLRQYRNTFDRIEAHFGVEKEVVAAIWGMESAYGERRGREPLIQSIATLAYDGRRGKFFEQQLIAALKIIQSGDVAPNRMTGSWAGAMGHTQFIPTSYLAYAVDFTGDGKRDIWSDDPTDALASTAAYLKRFGWKKGQPWGVEVRLPRGFNAGRASRKLTQSPAAWANEGVVGIDGRAVPNYGNASILLPAGTQGAAFMIFHNFSVIEKYNRADAYVIGVGHLSDRLRGGPPIQASWPRGYSATSEAEKKEIQALLQRKGYKITKVDGNVGPETSAAIRAYQRARGISANGAPSKELLQDLRRN</sequence>
<dbReference type="GO" id="GO:0009253">
    <property type="term" value="P:peptidoglycan catabolic process"/>
    <property type="evidence" value="ECO:0007669"/>
    <property type="project" value="TreeGrafter"/>
</dbReference>
<feature type="domain" description="Peptidoglycan binding-like" evidence="1">
    <location>
        <begin position="406"/>
        <end position="455"/>
    </location>
</feature>
<accession>A3SID2</accession>
<evidence type="ECO:0000259" key="1">
    <source>
        <dbReference type="Pfam" id="PF01471"/>
    </source>
</evidence>
<dbReference type="SUPFAM" id="SSF47090">
    <property type="entry name" value="PGBD-like"/>
    <property type="match status" value="1"/>
</dbReference>
<name>A3SID2_ROSNI</name>
<protein>
    <submittedName>
        <fullName evidence="3">Membrane-bound lytic murein transglycosylase B</fullName>
    </submittedName>
</protein>
<dbReference type="InterPro" id="IPR036365">
    <property type="entry name" value="PGBD-like_sf"/>
</dbReference>
<dbReference type="Pfam" id="PF13406">
    <property type="entry name" value="SLT_2"/>
    <property type="match status" value="1"/>
</dbReference>
<dbReference type="InterPro" id="IPR036366">
    <property type="entry name" value="PGBDSf"/>
</dbReference>
<proteinExistence type="predicted"/>
<evidence type="ECO:0000259" key="2">
    <source>
        <dbReference type="Pfam" id="PF13406"/>
    </source>
</evidence>
<dbReference type="PANTHER" id="PTHR30163">
    <property type="entry name" value="MEMBRANE-BOUND LYTIC MUREIN TRANSGLYCOSYLASE B"/>
    <property type="match status" value="1"/>
</dbReference>
<dbReference type="Gene3D" id="1.10.101.10">
    <property type="entry name" value="PGBD-like superfamily/PGBD"/>
    <property type="match status" value="1"/>
</dbReference>
<comment type="caution">
    <text evidence="3">The sequence shown here is derived from an EMBL/GenBank/DDBJ whole genome shotgun (WGS) entry which is preliminary data.</text>
</comment>
<reference evidence="3 4" key="1">
    <citation type="submission" date="2005-12" db="EMBL/GenBank/DDBJ databases">
        <authorList>
            <person name="Moran M.A."/>
            <person name="Ferriera S."/>
            <person name="Johnson J."/>
            <person name="Kravitz S."/>
            <person name="Halpern A."/>
            <person name="Remington K."/>
            <person name="Beeson K."/>
            <person name="Tran B."/>
            <person name="Rogers Y.-H."/>
            <person name="Friedman R."/>
            <person name="Venter J.C."/>
        </authorList>
    </citation>
    <scope>NUCLEOTIDE SEQUENCE [LARGE SCALE GENOMIC DNA]</scope>
    <source>
        <strain evidence="4">ATCC BAA-591 / DSM 15170 / ISM</strain>
    </source>
</reference>
<dbReference type="InterPro" id="IPR023346">
    <property type="entry name" value="Lysozyme-like_dom_sf"/>
</dbReference>
<dbReference type="Pfam" id="PF01471">
    <property type="entry name" value="PG_binding_1"/>
    <property type="match status" value="1"/>
</dbReference>
<dbReference type="EMBL" id="AALY01000001">
    <property type="protein sequence ID" value="EAP77113.1"/>
    <property type="molecule type" value="Genomic_DNA"/>
</dbReference>
<dbReference type="InterPro" id="IPR043426">
    <property type="entry name" value="MltB-like"/>
</dbReference>
<gene>
    <name evidence="3" type="ORF">ISM_02450</name>
</gene>
<keyword evidence="4" id="KW-1185">Reference proteome</keyword>
<dbReference type="eggNOG" id="COG2951">
    <property type="taxonomic scope" value="Bacteria"/>
</dbReference>
<dbReference type="InterPro" id="IPR002477">
    <property type="entry name" value="Peptidoglycan-bd-like"/>
</dbReference>
<dbReference type="OrthoDB" id="9808544at2"/>
<dbReference type="RefSeq" id="WP_009812515.1">
    <property type="nucleotide sequence ID" value="NZ_CH724156.1"/>
</dbReference>
<dbReference type="HOGENOM" id="CLU_035402_0_2_5"/>
<dbReference type="eggNOG" id="COG3409">
    <property type="taxonomic scope" value="Bacteria"/>
</dbReference>
<organism evidence="3 4">
    <name type="scientific">Roseovarius nubinhibens (strain ATCC BAA-591 / DSM 15170 / ISM)</name>
    <dbReference type="NCBI Taxonomy" id="89187"/>
    <lineage>
        <taxon>Bacteria</taxon>
        <taxon>Pseudomonadati</taxon>
        <taxon>Pseudomonadota</taxon>
        <taxon>Alphaproteobacteria</taxon>
        <taxon>Rhodobacterales</taxon>
        <taxon>Roseobacteraceae</taxon>
        <taxon>Roseovarius</taxon>
    </lineage>
</organism>
<feature type="domain" description="Transglycosylase SLT" evidence="2">
    <location>
        <begin position="90"/>
        <end position="381"/>
    </location>
</feature>
<dbReference type="STRING" id="89187.ISM_02450"/>
<dbReference type="Gene3D" id="1.10.8.350">
    <property type="entry name" value="Bacterial muramidase"/>
    <property type="match status" value="1"/>
</dbReference>
<evidence type="ECO:0000313" key="4">
    <source>
        <dbReference type="Proteomes" id="UP000005954"/>
    </source>
</evidence>
<dbReference type="GO" id="GO:0008933">
    <property type="term" value="F:peptidoglycan lytic transglycosylase activity"/>
    <property type="evidence" value="ECO:0007669"/>
    <property type="project" value="TreeGrafter"/>
</dbReference>
<evidence type="ECO:0000313" key="3">
    <source>
        <dbReference type="EMBL" id="EAP77113.1"/>
    </source>
</evidence>
<dbReference type="InterPro" id="IPR011970">
    <property type="entry name" value="MltB_2"/>
</dbReference>
<dbReference type="CDD" id="cd13399">
    <property type="entry name" value="Slt35-like"/>
    <property type="match status" value="1"/>
</dbReference>
<dbReference type="PANTHER" id="PTHR30163:SF8">
    <property type="entry name" value="LYTIC MUREIN TRANSGLYCOSYLASE"/>
    <property type="match status" value="1"/>
</dbReference>
<dbReference type="Gene3D" id="1.10.530.10">
    <property type="match status" value="1"/>
</dbReference>
<dbReference type="SUPFAM" id="SSF53955">
    <property type="entry name" value="Lysozyme-like"/>
    <property type="match status" value="1"/>
</dbReference>
<dbReference type="NCBIfam" id="TIGR02283">
    <property type="entry name" value="MltB_2"/>
    <property type="match status" value="1"/>
</dbReference>
<dbReference type="AlphaFoldDB" id="A3SID2"/>
<dbReference type="Proteomes" id="UP000005954">
    <property type="component" value="Unassembled WGS sequence"/>
</dbReference>
<dbReference type="FunFam" id="1.10.8.350:FF:000001">
    <property type="entry name" value="Lytic murein transglycosylase B"/>
    <property type="match status" value="1"/>
</dbReference>